<organism evidence="4 5">
    <name type="scientific">Spirosoma soli</name>
    <dbReference type="NCBI Taxonomy" id="1770529"/>
    <lineage>
        <taxon>Bacteria</taxon>
        <taxon>Pseudomonadati</taxon>
        <taxon>Bacteroidota</taxon>
        <taxon>Cytophagia</taxon>
        <taxon>Cytophagales</taxon>
        <taxon>Cytophagaceae</taxon>
        <taxon>Spirosoma</taxon>
    </lineage>
</organism>
<name>A0ABW5M3D4_9BACT</name>
<dbReference type="InterPro" id="IPR004879">
    <property type="entry name" value="Ssp411-like_TRX"/>
</dbReference>
<sequence>MNRLLLFFAAFVMLTVTAFRTTLPTDTTASVAKPSTEPKRINWLTIQQAYALTQKKPKKFVVDVYTDWCGWCKVMDRETFSKPAIIDYVNENYYAVRLNAEQPGDITLGKQTFKYVSSANGRGVQELAAALLKNQLSYPTTVFLDEKFNLIQPIAGYLEPRTFHQIITYFGNNYHQKEPFDQYKAGTYTKEFQASLKASK</sequence>
<dbReference type="InterPro" id="IPR036249">
    <property type="entry name" value="Thioredoxin-like_sf"/>
</dbReference>
<dbReference type="Gene3D" id="3.40.30.10">
    <property type="entry name" value="Glutaredoxin"/>
    <property type="match status" value="1"/>
</dbReference>
<accession>A0ABW5M3D4</accession>
<reference evidence="5" key="1">
    <citation type="journal article" date="2019" name="Int. J. Syst. Evol. Microbiol.">
        <title>The Global Catalogue of Microorganisms (GCM) 10K type strain sequencing project: providing services to taxonomists for standard genome sequencing and annotation.</title>
        <authorList>
            <consortium name="The Broad Institute Genomics Platform"/>
            <consortium name="The Broad Institute Genome Sequencing Center for Infectious Disease"/>
            <person name="Wu L."/>
            <person name="Ma J."/>
        </authorList>
    </citation>
    <scope>NUCLEOTIDE SEQUENCE [LARGE SCALE GENOMIC DNA]</scope>
    <source>
        <strain evidence="5">KCTC 42805</strain>
    </source>
</reference>
<evidence type="ECO:0000256" key="2">
    <source>
        <dbReference type="SAM" id="SignalP"/>
    </source>
</evidence>
<dbReference type="Proteomes" id="UP001597469">
    <property type="component" value="Unassembled WGS sequence"/>
</dbReference>
<feature type="domain" description="Spermatogenesis-associated protein 20-like TRX" evidence="3">
    <location>
        <begin position="39"/>
        <end position="130"/>
    </location>
</feature>
<keyword evidence="5" id="KW-1185">Reference proteome</keyword>
<evidence type="ECO:0000259" key="3">
    <source>
        <dbReference type="Pfam" id="PF03190"/>
    </source>
</evidence>
<dbReference type="EMBL" id="JBHULN010000007">
    <property type="protein sequence ID" value="MFD2571518.1"/>
    <property type="molecule type" value="Genomic_DNA"/>
</dbReference>
<feature type="signal peptide" evidence="2">
    <location>
        <begin position="1"/>
        <end position="18"/>
    </location>
</feature>
<evidence type="ECO:0000313" key="4">
    <source>
        <dbReference type="EMBL" id="MFD2571518.1"/>
    </source>
</evidence>
<evidence type="ECO:0000256" key="1">
    <source>
        <dbReference type="ARBA" id="ARBA00023284"/>
    </source>
</evidence>
<dbReference type="PROSITE" id="PS00194">
    <property type="entry name" value="THIOREDOXIN_1"/>
    <property type="match status" value="1"/>
</dbReference>
<dbReference type="SUPFAM" id="SSF52833">
    <property type="entry name" value="Thioredoxin-like"/>
    <property type="match status" value="1"/>
</dbReference>
<dbReference type="InterPro" id="IPR017937">
    <property type="entry name" value="Thioredoxin_CS"/>
</dbReference>
<proteinExistence type="predicted"/>
<keyword evidence="2" id="KW-0732">Signal</keyword>
<feature type="chain" id="PRO_5046715796" evidence="2">
    <location>
        <begin position="19"/>
        <end position="200"/>
    </location>
</feature>
<protein>
    <submittedName>
        <fullName evidence="4">Thioredoxin family protein</fullName>
    </submittedName>
</protein>
<dbReference type="Pfam" id="PF03190">
    <property type="entry name" value="Thioredox_DsbH"/>
    <property type="match status" value="1"/>
</dbReference>
<dbReference type="RefSeq" id="WP_381523153.1">
    <property type="nucleotide sequence ID" value="NZ_JBHULN010000007.1"/>
</dbReference>
<comment type="caution">
    <text evidence="4">The sequence shown here is derived from an EMBL/GenBank/DDBJ whole genome shotgun (WGS) entry which is preliminary data.</text>
</comment>
<evidence type="ECO:0000313" key="5">
    <source>
        <dbReference type="Proteomes" id="UP001597469"/>
    </source>
</evidence>
<keyword evidence="1" id="KW-0676">Redox-active center</keyword>
<gene>
    <name evidence="4" type="ORF">ACFSUS_12790</name>
</gene>